<gene>
    <name evidence="9" type="ORF">EWH70_27935</name>
</gene>
<dbReference type="EMBL" id="SFCC01000016">
    <property type="protein sequence ID" value="RZQ60515.1"/>
    <property type="molecule type" value="Genomic_DNA"/>
</dbReference>
<dbReference type="OrthoDB" id="9778962at2"/>
<evidence type="ECO:0000313" key="9">
    <source>
        <dbReference type="EMBL" id="RZQ60515.1"/>
    </source>
</evidence>
<evidence type="ECO:0000256" key="1">
    <source>
        <dbReference type="ARBA" id="ARBA00000213"/>
    </source>
</evidence>
<comment type="similarity">
    <text evidence="2">Belongs to the type IB topoisomerase family.</text>
</comment>
<evidence type="ECO:0000256" key="2">
    <source>
        <dbReference type="ARBA" id="ARBA00006645"/>
    </source>
</evidence>
<evidence type="ECO:0000259" key="7">
    <source>
        <dbReference type="Pfam" id="PF01028"/>
    </source>
</evidence>
<dbReference type="InterPro" id="IPR035447">
    <property type="entry name" value="DNA_topo_I_N_sf"/>
</dbReference>
<dbReference type="GO" id="GO:0003677">
    <property type="term" value="F:DNA binding"/>
    <property type="evidence" value="ECO:0007669"/>
    <property type="project" value="UniProtKB-KW"/>
</dbReference>
<keyword evidence="10" id="KW-1185">Reference proteome</keyword>
<dbReference type="GO" id="GO:0006265">
    <property type="term" value="P:DNA topological change"/>
    <property type="evidence" value="ECO:0007669"/>
    <property type="project" value="InterPro"/>
</dbReference>
<comment type="caution">
    <text evidence="9">The sequence shown here is derived from an EMBL/GenBank/DDBJ whole genome shotgun (WGS) entry which is preliminary data.</text>
</comment>
<dbReference type="SUPFAM" id="SSF55869">
    <property type="entry name" value="DNA topoisomerase I domain"/>
    <property type="match status" value="1"/>
</dbReference>
<keyword evidence="4" id="KW-0799">Topoisomerase</keyword>
<dbReference type="PROSITE" id="PS52038">
    <property type="entry name" value="TOPO_IB_2"/>
    <property type="match status" value="1"/>
</dbReference>
<comment type="catalytic activity">
    <reaction evidence="1">
        <text>ATP-independent breakage of single-stranded DNA, followed by passage and rejoining.</text>
        <dbReference type="EC" id="5.6.2.1"/>
    </reaction>
</comment>
<organism evidence="9 10">
    <name type="scientific">Amycolatopsis suaedae</name>
    <dbReference type="NCBI Taxonomy" id="2510978"/>
    <lineage>
        <taxon>Bacteria</taxon>
        <taxon>Bacillati</taxon>
        <taxon>Actinomycetota</taxon>
        <taxon>Actinomycetes</taxon>
        <taxon>Pseudonocardiales</taxon>
        <taxon>Pseudonocardiaceae</taxon>
        <taxon>Amycolatopsis</taxon>
    </lineage>
</organism>
<dbReference type="InterPro" id="IPR011010">
    <property type="entry name" value="DNA_brk_join_enz"/>
</dbReference>
<dbReference type="PRINTS" id="PR00416">
    <property type="entry name" value="EUTPISMRASEI"/>
</dbReference>
<dbReference type="Gene3D" id="3.30.66.10">
    <property type="entry name" value="DNA topoisomerase I domain"/>
    <property type="match status" value="1"/>
</dbReference>
<feature type="domain" description="DNA topoisomerase IB N-terminal" evidence="8">
    <location>
        <begin position="21"/>
        <end position="69"/>
    </location>
</feature>
<evidence type="ECO:0000256" key="3">
    <source>
        <dbReference type="ARBA" id="ARBA00012891"/>
    </source>
</evidence>
<dbReference type="EC" id="5.6.2.1" evidence="3"/>
<dbReference type="Gene3D" id="1.10.132.120">
    <property type="match status" value="1"/>
</dbReference>
<keyword evidence="6 9" id="KW-0413">Isomerase</keyword>
<dbReference type="InterPro" id="IPR049331">
    <property type="entry name" value="Top1B_N_bact"/>
</dbReference>
<dbReference type="InterPro" id="IPR014711">
    <property type="entry name" value="TopoI_cat_a-hlx-sub_euk"/>
</dbReference>
<dbReference type="AlphaFoldDB" id="A0A4V2EL68"/>
<dbReference type="Proteomes" id="UP000292003">
    <property type="component" value="Unassembled WGS sequence"/>
</dbReference>
<evidence type="ECO:0000256" key="6">
    <source>
        <dbReference type="ARBA" id="ARBA00023235"/>
    </source>
</evidence>
<dbReference type="Gene3D" id="3.90.15.10">
    <property type="entry name" value="Topoisomerase I, Chain A, domain 3"/>
    <property type="match status" value="1"/>
</dbReference>
<dbReference type="InterPro" id="IPR013500">
    <property type="entry name" value="TopoI_cat_euk"/>
</dbReference>
<accession>A0A4V2EL68</accession>
<keyword evidence="5" id="KW-0238">DNA-binding</keyword>
<evidence type="ECO:0000256" key="5">
    <source>
        <dbReference type="ARBA" id="ARBA00023125"/>
    </source>
</evidence>
<protein>
    <recommendedName>
        <fullName evidence="3">DNA topoisomerase</fullName>
        <ecNumber evidence="3">5.6.2.1</ecNumber>
    </recommendedName>
</protein>
<dbReference type="Pfam" id="PF21338">
    <property type="entry name" value="Top1B_N_bact"/>
    <property type="match status" value="1"/>
</dbReference>
<dbReference type="RefSeq" id="WP_130478520.1">
    <property type="nucleotide sequence ID" value="NZ_SFCC01000016.1"/>
</dbReference>
<feature type="domain" description="DNA topoisomerase I catalytic core eukaryotic-type" evidence="7">
    <location>
        <begin position="82"/>
        <end position="286"/>
    </location>
</feature>
<dbReference type="SUPFAM" id="SSF56349">
    <property type="entry name" value="DNA breaking-rejoining enzymes"/>
    <property type="match status" value="1"/>
</dbReference>
<dbReference type="InterPro" id="IPR001631">
    <property type="entry name" value="TopoI"/>
</dbReference>
<proteinExistence type="inferred from homology"/>
<evidence type="ECO:0000256" key="4">
    <source>
        <dbReference type="ARBA" id="ARBA00023029"/>
    </source>
</evidence>
<sequence>MRLQRSDPASPGLRRHRRGKGFRYLTADGEPVRDPETLERIEKLVIPPAWRRVWICPREDGHIQAVGVDDAGRKQYLYHPRWRAARDEEKHDRVLALARILPAFRAAVTADLDAKGTGRERVLAVALRILDLGVFRTGGEEYAAENGTHGVATLLREHVTVRGDELRFAYPAKGGQPREVRIRDGSLAVAVRALRRRTGADRLLAYRQGRGWHEVRSDDVNERFKELTGPEYTAKDLRTWTATVLAAASFAEYDPPSSERGRQRIRARVMREVAEQLGNTPAVTRRSYVDPRVVRRFADGRTIRPALRRIERQRLDGDEEREAIERAVIRLLTSR</sequence>
<evidence type="ECO:0000313" key="10">
    <source>
        <dbReference type="Proteomes" id="UP000292003"/>
    </source>
</evidence>
<evidence type="ECO:0000259" key="8">
    <source>
        <dbReference type="Pfam" id="PF21338"/>
    </source>
</evidence>
<reference evidence="9 10" key="1">
    <citation type="submission" date="2019-02" db="EMBL/GenBank/DDBJ databases">
        <title>Draft genome sequence of Amycolatopsis sp. 8-3EHSu isolated from roots of Suaeda maritima.</title>
        <authorList>
            <person name="Duangmal K."/>
            <person name="Chantavorakit T."/>
        </authorList>
    </citation>
    <scope>NUCLEOTIDE SEQUENCE [LARGE SCALE GENOMIC DNA]</scope>
    <source>
        <strain evidence="9 10">8-3EHSu</strain>
    </source>
</reference>
<name>A0A4V2EL68_9PSEU</name>
<dbReference type="Pfam" id="PF01028">
    <property type="entry name" value="Topoisom_I"/>
    <property type="match status" value="1"/>
</dbReference>
<dbReference type="GO" id="GO:0003917">
    <property type="term" value="F:DNA topoisomerase type I (single strand cut, ATP-independent) activity"/>
    <property type="evidence" value="ECO:0007669"/>
    <property type="project" value="UniProtKB-EC"/>
</dbReference>